<comment type="caution">
    <text evidence="1">The sequence shown here is derived from an EMBL/GenBank/DDBJ whole genome shotgun (WGS) entry which is preliminary data.</text>
</comment>
<proteinExistence type="predicted"/>
<sequence>MEIANVKALAQLVAHVIDISFLGFNDAFAIVFELIMIQIGLDLAIQTWDKSAVMVIAEVFQKSTVK</sequence>
<evidence type="ECO:0000313" key="2">
    <source>
        <dbReference type="Proteomes" id="UP001225596"/>
    </source>
</evidence>
<reference evidence="1 2" key="1">
    <citation type="submission" date="2023-08" db="EMBL/GenBank/DDBJ databases">
        <title>Oxalobacteraceae gen .nov., isolated from river sludge outside the plant.</title>
        <authorList>
            <person name="Zhao S.Y."/>
        </authorList>
    </citation>
    <scope>NUCLEOTIDE SEQUENCE [LARGE SCALE GENOMIC DNA]</scope>
    <source>
        <strain evidence="1 2">R-40</strain>
    </source>
</reference>
<dbReference type="EMBL" id="JAUYVH010000022">
    <property type="protein sequence ID" value="MDQ9172350.1"/>
    <property type="molecule type" value="Genomic_DNA"/>
</dbReference>
<accession>A0ABU1BTK3</accession>
<organism evidence="1 2">
    <name type="scientific">Keguizhuia sedimenti</name>
    <dbReference type="NCBI Taxonomy" id="3064264"/>
    <lineage>
        <taxon>Bacteria</taxon>
        <taxon>Pseudomonadati</taxon>
        <taxon>Pseudomonadota</taxon>
        <taxon>Betaproteobacteria</taxon>
        <taxon>Burkholderiales</taxon>
        <taxon>Oxalobacteraceae</taxon>
        <taxon>Keguizhuia</taxon>
    </lineage>
</organism>
<evidence type="ECO:0000313" key="1">
    <source>
        <dbReference type="EMBL" id="MDQ9172350.1"/>
    </source>
</evidence>
<protein>
    <submittedName>
        <fullName evidence="1">Uncharacterized protein</fullName>
    </submittedName>
</protein>
<gene>
    <name evidence="1" type="ORF">Q8A64_18240</name>
</gene>
<name>A0ABU1BTK3_9BURK</name>
<keyword evidence="2" id="KW-1185">Reference proteome</keyword>
<dbReference type="Proteomes" id="UP001225596">
    <property type="component" value="Unassembled WGS sequence"/>
</dbReference>